<reference evidence="1 2" key="1">
    <citation type="submission" date="2017-10" db="EMBL/GenBank/DDBJ databases">
        <authorList>
            <person name="Chen M."/>
            <person name="Kallman A."/>
            <person name="Luo C."/>
            <person name="Martin J."/>
            <person name="Nguyen T."/>
            <person name="Pierce C."/>
            <person name="Ramos K."/>
            <person name="Smith E."/>
            <person name="Giorgia P."/>
            <person name="Ellis O."/>
            <person name="Reddi K."/>
            <person name="Moberg-Parker J."/>
            <person name="Garlena R.A."/>
            <person name="Russell D.A."/>
            <person name="Pope W.H."/>
            <person name="Jacobs-Sera D."/>
            <person name="Hendrix R.W."/>
            <person name="Hatfull G.F."/>
        </authorList>
    </citation>
    <scope>NUCLEOTIDE SEQUENCE [LARGE SCALE GENOMIC DNA]</scope>
</reference>
<dbReference type="SUPFAM" id="SSF54060">
    <property type="entry name" value="His-Me finger endonucleases"/>
    <property type="match status" value="1"/>
</dbReference>
<keyword evidence="2" id="KW-1185">Reference proteome</keyword>
<keyword evidence="1" id="KW-0540">Nuclease</keyword>
<dbReference type="InterPro" id="IPR044925">
    <property type="entry name" value="His-Me_finger_sf"/>
</dbReference>
<dbReference type="Gene3D" id="3.40.1800.10">
    <property type="entry name" value="His-Me finger endonucleases"/>
    <property type="match status" value="1"/>
</dbReference>
<organism evidence="1 2">
    <name type="scientific">Mycobacterium phage Koko</name>
    <dbReference type="NCBI Taxonomy" id="2047840"/>
    <lineage>
        <taxon>Viruses</taxon>
        <taxon>Duplodnaviria</taxon>
        <taxon>Heunggongvirae</taxon>
        <taxon>Uroviricota</taxon>
        <taxon>Caudoviricetes</taxon>
        <taxon>Gladiatorvirus</taxon>
        <taxon>Gladiatorvirus koko</taxon>
    </lineage>
</organism>
<evidence type="ECO:0000313" key="1">
    <source>
        <dbReference type="EMBL" id="ATW60354.1"/>
    </source>
</evidence>
<dbReference type="Pfam" id="PF02945">
    <property type="entry name" value="Endonuclease_7"/>
    <property type="match status" value="1"/>
</dbReference>
<keyword evidence="1" id="KW-0255">Endonuclease</keyword>
<dbReference type="Proteomes" id="UP000241798">
    <property type="component" value="Segment"/>
</dbReference>
<sequence>MPGCSTVEKTCTKCSVLKPITEFYENGKCADGSVKYRPDCKVCVRTRLKGRTREAERIWHVKRRYGLTLEEAEKYWYAECCYLCGSTDPKDRRGKFQIDHCHVTGVVRGPLCMPCNVGIGYLQDDPELMRRAADYVERYRSG</sequence>
<dbReference type="InterPro" id="IPR004211">
    <property type="entry name" value="Endonuclease_7"/>
</dbReference>
<gene>
    <name evidence="1" type="ORF">SEA_KOKO_64</name>
</gene>
<accession>A0A2H4PDP5</accession>
<dbReference type="InterPro" id="IPR038563">
    <property type="entry name" value="Endonuclease_7_sf"/>
</dbReference>
<protein>
    <submittedName>
        <fullName evidence="1">Endonuclease VII</fullName>
    </submittedName>
</protein>
<evidence type="ECO:0000313" key="2">
    <source>
        <dbReference type="Proteomes" id="UP000241798"/>
    </source>
</evidence>
<dbReference type="GO" id="GO:0004519">
    <property type="term" value="F:endonuclease activity"/>
    <property type="evidence" value="ECO:0007669"/>
    <property type="project" value="UniProtKB-KW"/>
</dbReference>
<keyword evidence="1" id="KW-0378">Hydrolase</keyword>
<dbReference type="EMBL" id="MG099945">
    <property type="protein sequence ID" value="ATW60354.1"/>
    <property type="molecule type" value="Genomic_DNA"/>
</dbReference>
<name>A0A2H4PDP5_9CAUD</name>
<proteinExistence type="predicted"/>